<evidence type="ECO:0000256" key="1">
    <source>
        <dbReference type="SAM" id="MobiDB-lite"/>
    </source>
</evidence>
<dbReference type="AlphaFoldDB" id="A0A9P5T563"/>
<organism evidence="2 3">
    <name type="scientific">Russula ochroleuca</name>
    <dbReference type="NCBI Taxonomy" id="152965"/>
    <lineage>
        <taxon>Eukaryota</taxon>
        <taxon>Fungi</taxon>
        <taxon>Dikarya</taxon>
        <taxon>Basidiomycota</taxon>
        <taxon>Agaricomycotina</taxon>
        <taxon>Agaricomycetes</taxon>
        <taxon>Russulales</taxon>
        <taxon>Russulaceae</taxon>
        <taxon>Russula</taxon>
    </lineage>
</organism>
<sequence>MLIAWVVEESLTLLHVSFFLFFGGVKFQPRDLQLCGLVDRAFFNRLGPDHSYANCSVRQPILFATVSFSLVRRKRLSSSLRFRPRFALILLPLLIVHILCDNMLLVTQIPCNYCAQAVGVWHGFGGSPFRLFVGFARTQHNVLCIVKRTEVCRSHRYRPGSAPQQRTRNNTRSSDGFPSFVLRSPGFRISDVVSCTPSPSPCRLSRTNG</sequence>
<name>A0A9P5T563_9AGAM</name>
<reference evidence="2" key="1">
    <citation type="submission" date="2019-10" db="EMBL/GenBank/DDBJ databases">
        <authorList>
            <consortium name="DOE Joint Genome Institute"/>
            <person name="Kuo A."/>
            <person name="Miyauchi S."/>
            <person name="Kiss E."/>
            <person name="Drula E."/>
            <person name="Kohler A."/>
            <person name="Sanchez-Garcia M."/>
            <person name="Andreopoulos B."/>
            <person name="Barry K.W."/>
            <person name="Bonito G."/>
            <person name="Buee M."/>
            <person name="Carver A."/>
            <person name="Chen C."/>
            <person name="Cichocki N."/>
            <person name="Clum A."/>
            <person name="Culley D."/>
            <person name="Crous P.W."/>
            <person name="Fauchery L."/>
            <person name="Girlanda M."/>
            <person name="Hayes R."/>
            <person name="Keri Z."/>
            <person name="LaButti K."/>
            <person name="Lipzen A."/>
            <person name="Lombard V."/>
            <person name="Magnuson J."/>
            <person name="Maillard F."/>
            <person name="Morin E."/>
            <person name="Murat C."/>
            <person name="Nolan M."/>
            <person name="Ohm R."/>
            <person name="Pangilinan J."/>
            <person name="Pereira M."/>
            <person name="Perotto S."/>
            <person name="Peter M."/>
            <person name="Riley R."/>
            <person name="Sitrit Y."/>
            <person name="Stielow B."/>
            <person name="Szollosi G."/>
            <person name="Zifcakova L."/>
            <person name="Stursova M."/>
            <person name="Spatafora J.W."/>
            <person name="Tedersoo L."/>
            <person name="Vaario L.-M."/>
            <person name="Yamada A."/>
            <person name="Yan M."/>
            <person name="Wang P."/>
            <person name="Xu J."/>
            <person name="Bruns T."/>
            <person name="Baldrian P."/>
            <person name="Vilgalys R."/>
            <person name="Henrissat B."/>
            <person name="Grigoriev I.V."/>
            <person name="Hibbett D."/>
            <person name="Nagy L.G."/>
            <person name="Martin F.M."/>
        </authorList>
    </citation>
    <scope>NUCLEOTIDE SEQUENCE</scope>
    <source>
        <strain evidence="2">Prilba</strain>
    </source>
</reference>
<dbReference type="EMBL" id="WHVB01000015">
    <property type="protein sequence ID" value="KAF8476349.1"/>
    <property type="molecule type" value="Genomic_DNA"/>
</dbReference>
<evidence type="ECO:0000313" key="3">
    <source>
        <dbReference type="Proteomes" id="UP000759537"/>
    </source>
</evidence>
<evidence type="ECO:0000313" key="2">
    <source>
        <dbReference type="EMBL" id="KAF8476349.1"/>
    </source>
</evidence>
<proteinExistence type="predicted"/>
<reference evidence="2" key="2">
    <citation type="journal article" date="2020" name="Nat. Commun.">
        <title>Large-scale genome sequencing of mycorrhizal fungi provides insights into the early evolution of symbiotic traits.</title>
        <authorList>
            <person name="Miyauchi S."/>
            <person name="Kiss E."/>
            <person name="Kuo A."/>
            <person name="Drula E."/>
            <person name="Kohler A."/>
            <person name="Sanchez-Garcia M."/>
            <person name="Morin E."/>
            <person name="Andreopoulos B."/>
            <person name="Barry K.W."/>
            <person name="Bonito G."/>
            <person name="Buee M."/>
            <person name="Carver A."/>
            <person name="Chen C."/>
            <person name="Cichocki N."/>
            <person name="Clum A."/>
            <person name="Culley D."/>
            <person name="Crous P.W."/>
            <person name="Fauchery L."/>
            <person name="Girlanda M."/>
            <person name="Hayes R.D."/>
            <person name="Keri Z."/>
            <person name="LaButti K."/>
            <person name="Lipzen A."/>
            <person name="Lombard V."/>
            <person name="Magnuson J."/>
            <person name="Maillard F."/>
            <person name="Murat C."/>
            <person name="Nolan M."/>
            <person name="Ohm R.A."/>
            <person name="Pangilinan J."/>
            <person name="Pereira M.F."/>
            <person name="Perotto S."/>
            <person name="Peter M."/>
            <person name="Pfister S."/>
            <person name="Riley R."/>
            <person name="Sitrit Y."/>
            <person name="Stielow J.B."/>
            <person name="Szollosi G."/>
            <person name="Zifcakova L."/>
            <person name="Stursova M."/>
            <person name="Spatafora J.W."/>
            <person name="Tedersoo L."/>
            <person name="Vaario L.M."/>
            <person name="Yamada A."/>
            <person name="Yan M."/>
            <person name="Wang P."/>
            <person name="Xu J."/>
            <person name="Bruns T."/>
            <person name="Baldrian P."/>
            <person name="Vilgalys R."/>
            <person name="Dunand C."/>
            <person name="Henrissat B."/>
            <person name="Grigoriev I.V."/>
            <person name="Hibbett D."/>
            <person name="Nagy L.G."/>
            <person name="Martin F.M."/>
        </authorList>
    </citation>
    <scope>NUCLEOTIDE SEQUENCE</scope>
    <source>
        <strain evidence="2">Prilba</strain>
    </source>
</reference>
<dbReference type="Proteomes" id="UP000759537">
    <property type="component" value="Unassembled WGS sequence"/>
</dbReference>
<protein>
    <submittedName>
        <fullName evidence="2">Uncharacterized protein</fullName>
    </submittedName>
</protein>
<feature type="region of interest" description="Disordered" evidence="1">
    <location>
        <begin position="157"/>
        <end position="178"/>
    </location>
</feature>
<comment type="caution">
    <text evidence="2">The sequence shown here is derived from an EMBL/GenBank/DDBJ whole genome shotgun (WGS) entry which is preliminary data.</text>
</comment>
<accession>A0A9P5T563</accession>
<gene>
    <name evidence="2" type="ORF">DFH94DRAFT_109424</name>
</gene>
<keyword evidence="3" id="KW-1185">Reference proteome</keyword>
<feature type="compositionally biased region" description="Polar residues" evidence="1">
    <location>
        <begin position="162"/>
        <end position="176"/>
    </location>
</feature>